<keyword evidence="1" id="KW-0472">Membrane</keyword>
<evidence type="ECO:0000313" key="3">
    <source>
        <dbReference type="EMBL" id="CAD8762654.1"/>
    </source>
</evidence>
<gene>
    <name evidence="3" type="ORF">PDEL1432_LOCUS2694</name>
</gene>
<keyword evidence="1" id="KW-0812">Transmembrane</keyword>
<evidence type="ECO:0000256" key="2">
    <source>
        <dbReference type="SAM" id="SignalP"/>
    </source>
</evidence>
<keyword evidence="2" id="KW-0732">Signal</keyword>
<organism evidence="3">
    <name type="scientific">Pseudo-nitzschia delicatissima</name>
    <dbReference type="NCBI Taxonomy" id="44447"/>
    <lineage>
        <taxon>Eukaryota</taxon>
        <taxon>Sar</taxon>
        <taxon>Stramenopiles</taxon>
        <taxon>Ochrophyta</taxon>
        <taxon>Bacillariophyta</taxon>
        <taxon>Bacillariophyceae</taxon>
        <taxon>Bacillariophycidae</taxon>
        <taxon>Bacillariales</taxon>
        <taxon>Bacillariaceae</taxon>
        <taxon>Pseudo-nitzschia</taxon>
    </lineage>
</organism>
<feature type="signal peptide" evidence="2">
    <location>
        <begin position="1"/>
        <end position="26"/>
    </location>
</feature>
<dbReference type="SUPFAM" id="SSF103511">
    <property type="entry name" value="Chlorophyll a-b binding protein"/>
    <property type="match status" value="1"/>
</dbReference>
<reference evidence="3" key="1">
    <citation type="submission" date="2021-01" db="EMBL/GenBank/DDBJ databases">
        <authorList>
            <person name="Corre E."/>
            <person name="Pelletier E."/>
            <person name="Niang G."/>
            <person name="Scheremetjew M."/>
            <person name="Finn R."/>
            <person name="Kale V."/>
            <person name="Holt S."/>
            <person name="Cochrane G."/>
            <person name="Meng A."/>
            <person name="Brown T."/>
            <person name="Cohen L."/>
        </authorList>
    </citation>
    <scope>NUCLEOTIDE SEQUENCE</scope>
    <source>
        <strain evidence="3">UNC1205</strain>
    </source>
</reference>
<accession>A0A7S0UNQ6</accession>
<evidence type="ECO:0000256" key="1">
    <source>
        <dbReference type="SAM" id="Phobius"/>
    </source>
</evidence>
<name>A0A7S0UNQ6_9STRA</name>
<dbReference type="AlphaFoldDB" id="A0A7S0UNQ6"/>
<dbReference type="EMBL" id="HBFL01003757">
    <property type="protein sequence ID" value="CAD8762654.1"/>
    <property type="molecule type" value="Transcribed_RNA"/>
</dbReference>
<proteinExistence type="predicted"/>
<dbReference type="Gene3D" id="1.10.3460.10">
    <property type="entry name" value="Chlorophyll a/b binding protein domain"/>
    <property type="match status" value="1"/>
</dbReference>
<feature type="chain" id="PRO_5031286042" evidence="2">
    <location>
        <begin position="27"/>
        <end position="139"/>
    </location>
</feature>
<keyword evidence="1" id="KW-1133">Transmembrane helix</keyword>
<protein>
    <submittedName>
        <fullName evidence="3">Uncharacterized protein</fullName>
    </submittedName>
</protein>
<sequence>MASPKFSTIVLFALLSVLALASNTEAFVPSKSVSSRTPFTTAPVVEDISSTQLSERQWNFNEGQSPWGMKINAETWNGRVAQIAFVWIFLQELVTGKGVLQGIDEGNWFFLLNEGLFAVGVVGLTVWLAIKGDDDYTKA</sequence>
<feature type="transmembrane region" description="Helical" evidence="1">
    <location>
        <begin position="108"/>
        <end position="130"/>
    </location>
</feature>